<evidence type="ECO:0000313" key="3">
    <source>
        <dbReference type="Proteomes" id="UP000037747"/>
    </source>
</evidence>
<name>A0A0M9AN67_9EURY</name>
<dbReference type="OrthoDB" id="178002at2157"/>
<comment type="caution">
    <text evidence="2">The sequence shown here is derived from an EMBL/GenBank/DDBJ whole genome shotgun (WGS) entry which is preliminary data.</text>
</comment>
<dbReference type="STRING" id="1765655.AMR74_15020"/>
<keyword evidence="3" id="KW-1185">Reference proteome</keyword>
<sequence>MVQPSNLAERAAEADELPNPRDIVGEHEEIPVTDIFDEAFIQANTDFGDFDQMVAASPSEADSAADLELVPDGTWDEFVAETTVFADEEEMVFAARDHWVETQLGL</sequence>
<dbReference type="EMBL" id="LIST01000007">
    <property type="protein sequence ID" value="KOX95457.1"/>
    <property type="molecule type" value="Genomic_DNA"/>
</dbReference>
<dbReference type="PATRIC" id="fig|1705389.3.peg.2208"/>
<proteinExistence type="predicted"/>
<dbReference type="AlphaFoldDB" id="A0A0M9AN67"/>
<reference evidence="2 3" key="1">
    <citation type="submission" date="2015-08" db="EMBL/GenBank/DDBJ databases">
        <title>Genomes of Isolates from Cabo Rojo, PR.</title>
        <authorList>
            <person name="Sanchez-Nieves R.L."/>
            <person name="Montalvo-Rodriguez R."/>
        </authorList>
    </citation>
    <scope>NUCLEOTIDE SEQUENCE [LARGE SCALE GENOMIC DNA]</scope>
    <source>
        <strain evidence="2 3">5</strain>
    </source>
</reference>
<evidence type="ECO:0000256" key="1">
    <source>
        <dbReference type="SAM" id="MobiDB-lite"/>
    </source>
</evidence>
<feature type="region of interest" description="Disordered" evidence="1">
    <location>
        <begin position="1"/>
        <end position="23"/>
    </location>
</feature>
<organism evidence="2 3">
    <name type="scientific">Halorubrum tropicale</name>
    <dbReference type="NCBI Taxonomy" id="1765655"/>
    <lineage>
        <taxon>Archaea</taxon>
        <taxon>Methanobacteriati</taxon>
        <taxon>Methanobacteriota</taxon>
        <taxon>Stenosarchaea group</taxon>
        <taxon>Halobacteria</taxon>
        <taxon>Halobacteriales</taxon>
        <taxon>Haloferacaceae</taxon>
        <taxon>Halorubrum</taxon>
    </lineage>
</organism>
<protein>
    <submittedName>
        <fullName evidence="2">Uncharacterized protein</fullName>
    </submittedName>
</protein>
<evidence type="ECO:0000313" key="2">
    <source>
        <dbReference type="EMBL" id="KOX95457.1"/>
    </source>
</evidence>
<dbReference type="Proteomes" id="UP000037747">
    <property type="component" value="Unassembled WGS sequence"/>
</dbReference>
<gene>
    <name evidence="2" type="ORF">AMR74_15020</name>
</gene>
<dbReference type="RefSeq" id="WP_053772861.1">
    <property type="nucleotide sequence ID" value="NZ_LIST01000007.1"/>
</dbReference>
<accession>A0A0M9AN67</accession>